<organism evidence="3 4">
    <name type="scientific">Mucilaginibacter psychrotolerans</name>
    <dbReference type="NCBI Taxonomy" id="1524096"/>
    <lineage>
        <taxon>Bacteria</taxon>
        <taxon>Pseudomonadati</taxon>
        <taxon>Bacteroidota</taxon>
        <taxon>Sphingobacteriia</taxon>
        <taxon>Sphingobacteriales</taxon>
        <taxon>Sphingobacteriaceae</taxon>
        <taxon>Mucilaginibacter</taxon>
    </lineage>
</organism>
<keyword evidence="2" id="KW-0812">Transmembrane</keyword>
<evidence type="ECO:0000256" key="2">
    <source>
        <dbReference type="SAM" id="Phobius"/>
    </source>
</evidence>
<evidence type="ECO:0000313" key="4">
    <source>
        <dbReference type="Proteomes" id="UP000297540"/>
    </source>
</evidence>
<keyword evidence="1" id="KW-0732">Signal</keyword>
<protein>
    <submittedName>
        <fullName evidence="3">Uncharacterized protein</fullName>
    </submittedName>
</protein>
<accession>A0A4Y8SQ43</accession>
<sequence>MVKSSGKNWLTSSILLFSLLIIAILEFA</sequence>
<dbReference type="AlphaFoldDB" id="A0A4Y8SQ43"/>
<evidence type="ECO:0000256" key="1">
    <source>
        <dbReference type="ARBA" id="ARBA00022729"/>
    </source>
</evidence>
<dbReference type="NCBIfam" id="TIGR03715">
    <property type="entry name" value="KxYKxGKxW"/>
    <property type="match status" value="1"/>
</dbReference>
<reference evidence="3 4" key="1">
    <citation type="journal article" date="2017" name="Int. J. Syst. Evol. Microbiol.">
        <title>Mucilaginibacterpsychrotolerans sp. nov., isolated from peatlands.</title>
        <authorList>
            <person name="Deng Y."/>
            <person name="Shen L."/>
            <person name="Xu B."/>
            <person name="Liu Y."/>
            <person name="Gu Z."/>
            <person name="Liu H."/>
            <person name="Zhou Y."/>
        </authorList>
    </citation>
    <scope>NUCLEOTIDE SEQUENCE [LARGE SCALE GENOMIC DNA]</scope>
    <source>
        <strain evidence="3 4">NH7-4</strain>
    </source>
</reference>
<keyword evidence="2" id="KW-0472">Membrane</keyword>
<dbReference type="EMBL" id="SOZE01000001">
    <property type="protein sequence ID" value="TFF40998.1"/>
    <property type="molecule type" value="Genomic_DNA"/>
</dbReference>
<proteinExistence type="predicted"/>
<dbReference type="InterPro" id="IPR022263">
    <property type="entry name" value="KxYKxGKxW"/>
</dbReference>
<evidence type="ECO:0000313" key="3">
    <source>
        <dbReference type="EMBL" id="TFF40998.1"/>
    </source>
</evidence>
<gene>
    <name evidence="3" type="ORF">E2R66_00785</name>
</gene>
<name>A0A4Y8SQ43_9SPHI</name>
<keyword evidence="4" id="KW-1185">Reference proteome</keyword>
<comment type="caution">
    <text evidence="3">The sequence shown here is derived from an EMBL/GenBank/DDBJ whole genome shotgun (WGS) entry which is preliminary data.</text>
</comment>
<keyword evidence="2" id="KW-1133">Transmembrane helix</keyword>
<feature type="transmembrane region" description="Helical" evidence="2">
    <location>
        <begin position="9"/>
        <end position="27"/>
    </location>
</feature>
<dbReference type="Proteomes" id="UP000297540">
    <property type="component" value="Unassembled WGS sequence"/>
</dbReference>